<evidence type="ECO:0000256" key="5">
    <source>
        <dbReference type="ARBA" id="ARBA00022835"/>
    </source>
</evidence>
<comment type="subcellular location">
    <subcellularLocation>
        <location evidence="1">Cytoplasm</location>
    </subcellularLocation>
    <subcellularLocation>
        <location evidence="2">Nucleus</location>
        <location evidence="2">Nucleolus</location>
    </subcellularLocation>
</comment>
<evidence type="ECO:0000313" key="10">
    <source>
        <dbReference type="EMBL" id="MDI1490184.1"/>
    </source>
</evidence>
<evidence type="ECO:0000259" key="9">
    <source>
        <dbReference type="Pfam" id="PF03725"/>
    </source>
</evidence>
<dbReference type="FunFam" id="3.30.230.70:FF:000004">
    <property type="entry name" value="Exosome complex component Rrp41"/>
    <property type="match status" value="1"/>
</dbReference>
<comment type="subunit">
    <text evidence="6">Component of the RNA exosome complex. Specifically part of the catalytically inactive RNA exosome core complex (Exo-9) which may associate with the catalytic subunits RRP6 and DIS3 in cytoplasmic- and nuclear-specific RNA exosome complex forms. Exo-9 is formed by a hexameric base ring of RNase PH domain-containing subunits and a cap ring consisting of CSL4, RRP4 and RRP40.</text>
</comment>
<dbReference type="Pfam" id="PF03725">
    <property type="entry name" value="RNase_PH_C"/>
    <property type="match status" value="1"/>
</dbReference>
<dbReference type="InterPro" id="IPR036345">
    <property type="entry name" value="ExoRNase_PH_dom2_sf"/>
</dbReference>
<dbReference type="EMBL" id="JAPUFD010000011">
    <property type="protein sequence ID" value="MDI1490184.1"/>
    <property type="molecule type" value="Genomic_DNA"/>
</dbReference>
<evidence type="ECO:0000256" key="1">
    <source>
        <dbReference type="ARBA" id="ARBA00004496"/>
    </source>
</evidence>
<dbReference type="AlphaFoldDB" id="A0AA43TW65"/>
<gene>
    <name evidence="10" type="primary">SKI6</name>
    <name evidence="10" type="ORF">OHK93_001384</name>
</gene>
<dbReference type="GO" id="GO:0000177">
    <property type="term" value="C:cytoplasmic exosome (RNase complex)"/>
    <property type="evidence" value="ECO:0007669"/>
    <property type="project" value="TreeGrafter"/>
</dbReference>
<sequence length="266" mass="28414">MPLDTSLYPLTHLRPDGRRWNELRRLHAQISTNTAADGSSYLEMGNTKVLCIISGPFESRGGGGGRQQQREGPQRENAAIAVEINQAGFAGVERKRKGKGDRRVTEMQNTVASALGTAVFGHLYPHSTISVTLHVLSLDGGLLAACLNAATLAMIDAGVPMKDYVSACTCGLSPLAPSALRGMGDTQDPLLDLNTMEEQELPFLTVATLGAEGDKVVVLSMERRVTVEKMESMLATGIDGCKRVRDLLDQVIRERGARVIADGGGA</sequence>
<accession>A0AA43TW65</accession>
<dbReference type="GO" id="GO:0016075">
    <property type="term" value="P:rRNA catabolic process"/>
    <property type="evidence" value="ECO:0007669"/>
    <property type="project" value="TreeGrafter"/>
</dbReference>
<feature type="domain" description="Exoribonuclease phosphorolytic" evidence="8">
    <location>
        <begin position="22"/>
        <end position="160"/>
    </location>
</feature>
<evidence type="ECO:0000256" key="4">
    <source>
        <dbReference type="ARBA" id="ARBA00022490"/>
    </source>
</evidence>
<keyword evidence="11" id="KW-1185">Reference proteome</keyword>
<dbReference type="Proteomes" id="UP001161017">
    <property type="component" value="Unassembled WGS sequence"/>
</dbReference>
<dbReference type="InterPro" id="IPR050080">
    <property type="entry name" value="RNase_PH"/>
</dbReference>
<organism evidence="10 11">
    <name type="scientific">Ramalina farinacea</name>
    <dbReference type="NCBI Taxonomy" id="258253"/>
    <lineage>
        <taxon>Eukaryota</taxon>
        <taxon>Fungi</taxon>
        <taxon>Dikarya</taxon>
        <taxon>Ascomycota</taxon>
        <taxon>Pezizomycotina</taxon>
        <taxon>Lecanoromycetes</taxon>
        <taxon>OSLEUM clade</taxon>
        <taxon>Lecanoromycetidae</taxon>
        <taxon>Lecanorales</taxon>
        <taxon>Lecanorineae</taxon>
        <taxon>Ramalinaceae</taxon>
        <taxon>Ramalina</taxon>
    </lineage>
</organism>
<dbReference type="InterPro" id="IPR001247">
    <property type="entry name" value="ExoRNase_PH_dom1"/>
</dbReference>
<dbReference type="GO" id="GO:0071051">
    <property type="term" value="P:poly(A)-dependent snoRNA 3'-end processing"/>
    <property type="evidence" value="ECO:0007669"/>
    <property type="project" value="TreeGrafter"/>
</dbReference>
<dbReference type="Gene3D" id="3.30.230.70">
    <property type="entry name" value="GHMP Kinase, N-terminal domain"/>
    <property type="match status" value="1"/>
</dbReference>
<dbReference type="SUPFAM" id="SSF55666">
    <property type="entry name" value="Ribonuclease PH domain 2-like"/>
    <property type="match status" value="1"/>
</dbReference>
<evidence type="ECO:0000256" key="6">
    <source>
        <dbReference type="ARBA" id="ARBA00063066"/>
    </source>
</evidence>
<proteinExistence type="inferred from homology"/>
<evidence type="ECO:0000313" key="11">
    <source>
        <dbReference type="Proteomes" id="UP001161017"/>
    </source>
</evidence>
<reference evidence="10" key="1">
    <citation type="journal article" date="2023" name="Genome Biol. Evol.">
        <title>First Whole Genome Sequence and Flow Cytometry Genome Size Data for the Lichen-Forming Fungus Ramalina farinacea (Ascomycota).</title>
        <authorList>
            <person name="Llewellyn T."/>
            <person name="Mian S."/>
            <person name="Hill R."/>
            <person name="Leitch I.J."/>
            <person name="Gaya E."/>
        </authorList>
    </citation>
    <scope>NUCLEOTIDE SEQUENCE</scope>
    <source>
        <strain evidence="10">LIQ254RAFAR</strain>
    </source>
</reference>
<name>A0AA43TW65_9LECA</name>
<comment type="similarity">
    <text evidence="3">Belongs to the RNase PH family.</text>
</comment>
<dbReference type="CDD" id="cd11370">
    <property type="entry name" value="RNase_PH_RRP41"/>
    <property type="match status" value="1"/>
</dbReference>
<dbReference type="GO" id="GO:0071028">
    <property type="term" value="P:nuclear mRNA surveillance"/>
    <property type="evidence" value="ECO:0007669"/>
    <property type="project" value="TreeGrafter"/>
</dbReference>
<dbReference type="InterPro" id="IPR020568">
    <property type="entry name" value="Ribosomal_Su5_D2-typ_SF"/>
</dbReference>
<dbReference type="PANTHER" id="PTHR11953:SF0">
    <property type="entry name" value="EXOSOME COMPLEX COMPONENT RRP41"/>
    <property type="match status" value="1"/>
</dbReference>
<keyword evidence="4" id="KW-0963">Cytoplasm</keyword>
<evidence type="ECO:0000256" key="2">
    <source>
        <dbReference type="ARBA" id="ARBA00004604"/>
    </source>
</evidence>
<dbReference type="GO" id="GO:0034475">
    <property type="term" value="P:U4 snRNA 3'-end processing"/>
    <property type="evidence" value="ECO:0007669"/>
    <property type="project" value="TreeGrafter"/>
</dbReference>
<evidence type="ECO:0000256" key="3">
    <source>
        <dbReference type="ARBA" id="ARBA00006678"/>
    </source>
</evidence>
<evidence type="ECO:0000256" key="7">
    <source>
        <dbReference type="ARBA" id="ARBA00077929"/>
    </source>
</evidence>
<keyword evidence="5" id="KW-0271">Exosome</keyword>
<evidence type="ECO:0000259" key="8">
    <source>
        <dbReference type="Pfam" id="PF01138"/>
    </source>
</evidence>
<comment type="caution">
    <text evidence="10">The sequence shown here is derived from an EMBL/GenBank/DDBJ whole genome shotgun (WGS) entry which is preliminary data.</text>
</comment>
<dbReference type="SUPFAM" id="SSF54211">
    <property type="entry name" value="Ribosomal protein S5 domain 2-like"/>
    <property type="match status" value="1"/>
</dbReference>
<dbReference type="GO" id="GO:0005730">
    <property type="term" value="C:nucleolus"/>
    <property type="evidence" value="ECO:0007669"/>
    <property type="project" value="UniProtKB-SubCell"/>
</dbReference>
<dbReference type="GO" id="GO:0000176">
    <property type="term" value="C:nuclear exosome (RNase complex)"/>
    <property type="evidence" value="ECO:0007669"/>
    <property type="project" value="UniProtKB-ARBA"/>
</dbReference>
<dbReference type="Pfam" id="PF01138">
    <property type="entry name" value="RNase_PH"/>
    <property type="match status" value="1"/>
</dbReference>
<protein>
    <recommendedName>
        <fullName evidence="7">Ribosomal RNA-processing protein 41</fullName>
    </recommendedName>
</protein>
<feature type="domain" description="Exoribonuclease phosphorolytic" evidence="9">
    <location>
        <begin position="163"/>
        <end position="239"/>
    </location>
</feature>
<dbReference type="InterPro" id="IPR027408">
    <property type="entry name" value="PNPase/RNase_PH_dom_sf"/>
</dbReference>
<dbReference type="InterPro" id="IPR015847">
    <property type="entry name" value="ExoRNase_PH_dom2"/>
</dbReference>
<dbReference type="GO" id="GO:0003723">
    <property type="term" value="F:RNA binding"/>
    <property type="evidence" value="ECO:0007669"/>
    <property type="project" value="TreeGrafter"/>
</dbReference>
<dbReference type="PANTHER" id="PTHR11953">
    <property type="entry name" value="EXOSOME COMPLEX COMPONENT"/>
    <property type="match status" value="1"/>
</dbReference>